<sequence>MVVLAGCTSAAPRPPAPEFSTQPLRARAAHTATLLADGRVLLAGGCANDGCGTADAAPHTEIYLPGHGFAAGPAMRHPRDAHTATTLADGRVLFVGGFTGEGRPPLAEAEIFDPRTVEFGPGGSLGTGRGGHVAARLPDGRVLVAGGWVGLRAYTASVEIFDPATGAFTAGPAMPGPRLGAAAVALPDGRVLVTGGEEAPQRGLATALVYLPGTGRWQPVGPMGTPRYKHALAMLPDGRVMVTGGTTDDTRLLASTEVFDPATNRFTPGPAMGAERYKCAGAAVATRAGLLVACGDQVESYDGRSARFRPVPGTRQVWRSFPTATALPDGSVLVVGGYDRQIRTHRDAAVVRPVG</sequence>
<name>A0A6F8XX44_9ACTN</name>
<feature type="region of interest" description="Disordered" evidence="3">
    <location>
        <begin position="1"/>
        <end position="21"/>
    </location>
</feature>
<dbReference type="PROSITE" id="PS01273">
    <property type="entry name" value="COA_TRANSF_1"/>
    <property type="match status" value="1"/>
</dbReference>
<dbReference type="SMART" id="SM00612">
    <property type="entry name" value="Kelch"/>
    <property type="match status" value="4"/>
</dbReference>
<dbReference type="AlphaFoldDB" id="A0A6F8XX44"/>
<dbReference type="Gene3D" id="2.130.10.80">
    <property type="entry name" value="Galactose oxidase/kelch, beta-propeller"/>
    <property type="match status" value="2"/>
</dbReference>
<dbReference type="KEGG" id="pfla:Pflav_048420"/>
<accession>A0A6F8XX44</accession>
<dbReference type="Proteomes" id="UP000502508">
    <property type="component" value="Chromosome"/>
</dbReference>
<dbReference type="Gene3D" id="2.120.10.80">
    <property type="entry name" value="Kelch-type beta propeller"/>
    <property type="match status" value="1"/>
</dbReference>
<keyword evidence="5" id="KW-1185">Reference proteome</keyword>
<evidence type="ECO:0000256" key="2">
    <source>
        <dbReference type="ARBA" id="ARBA00022737"/>
    </source>
</evidence>
<dbReference type="EMBL" id="AP022870">
    <property type="protein sequence ID" value="BCB78432.1"/>
    <property type="molecule type" value="Genomic_DNA"/>
</dbReference>
<evidence type="ECO:0000313" key="5">
    <source>
        <dbReference type="Proteomes" id="UP000502508"/>
    </source>
</evidence>
<organism evidence="4 5">
    <name type="scientific">Phytohabitans flavus</name>
    <dbReference type="NCBI Taxonomy" id="1076124"/>
    <lineage>
        <taxon>Bacteria</taxon>
        <taxon>Bacillati</taxon>
        <taxon>Actinomycetota</taxon>
        <taxon>Actinomycetes</taxon>
        <taxon>Micromonosporales</taxon>
        <taxon>Micromonosporaceae</taxon>
    </lineage>
</organism>
<dbReference type="InterPro" id="IPR004163">
    <property type="entry name" value="CoA_transf_BS"/>
</dbReference>
<keyword evidence="2" id="KW-0677">Repeat</keyword>
<proteinExistence type="predicted"/>
<dbReference type="InterPro" id="IPR015915">
    <property type="entry name" value="Kelch-typ_b-propeller"/>
</dbReference>
<reference evidence="4 5" key="1">
    <citation type="submission" date="2020-03" db="EMBL/GenBank/DDBJ databases">
        <title>Whole genome shotgun sequence of Phytohabitans flavus NBRC 107702.</title>
        <authorList>
            <person name="Komaki H."/>
            <person name="Tamura T."/>
        </authorList>
    </citation>
    <scope>NUCLEOTIDE SEQUENCE [LARGE SCALE GENOMIC DNA]</scope>
    <source>
        <strain evidence="4 5">NBRC 107702</strain>
    </source>
</reference>
<dbReference type="InterPro" id="IPR037293">
    <property type="entry name" value="Gal_Oxidase_central_sf"/>
</dbReference>
<dbReference type="Pfam" id="PF01344">
    <property type="entry name" value="Kelch_1"/>
    <property type="match status" value="2"/>
</dbReference>
<dbReference type="InterPro" id="IPR006652">
    <property type="entry name" value="Kelch_1"/>
</dbReference>
<evidence type="ECO:0000256" key="3">
    <source>
        <dbReference type="SAM" id="MobiDB-lite"/>
    </source>
</evidence>
<keyword evidence="1" id="KW-0880">Kelch repeat</keyword>
<gene>
    <name evidence="4" type="ORF">Pflav_048420</name>
</gene>
<protein>
    <recommendedName>
        <fullName evidence="6">Galactose oxidase</fullName>
    </recommendedName>
</protein>
<reference evidence="4 5" key="2">
    <citation type="submission" date="2020-03" db="EMBL/GenBank/DDBJ databases">
        <authorList>
            <person name="Ichikawa N."/>
            <person name="Kimura A."/>
            <person name="Kitahashi Y."/>
            <person name="Uohara A."/>
        </authorList>
    </citation>
    <scope>NUCLEOTIDE SEQUENCE [LARGE SCALE GENOMIC DNA]</scope>
    <source>
        <strain evidence="4 5">NBRC 107702</strain>
    </source>
</reference>
<evidence type="ECO:0008006" key="6">
    <source>
        <dbReference type="Google" id="ProtNLM"/>
    </source>
</evidence>
<dbReference type="SUPFAM" id="SSF117281">
    <property type="entry name" value="Kelch motif"/>
    <property type="match status" value="1"/>
</dbReference>
<dbReference type="PANTHER" id="PTHR46344:SF27">
    <property type="entry name" value="KELCH REPEAT SUPERFAMILY PROTEIN"/>
    <property type="match status" value="1"/>
</dbReference>
<evidence type="ECO:0000313" key="4">
    <source>
        <dbReference type="EMBL" id="BCB78432.1"/>
    </source>
</evidence>
<evidence type="ECO:0000256" key="1">
    <source>
        <dbReference type="ARBA" id="ARBA00022441"/>
    </source>
</evidence>
<dbReference type="GO" id="GO:0008410">
    <property type="term" value="F:CoA-transferase activity"/>
    <property type="evidence" value="ECO:0007669"/>
    <property type="project" value="InterPro"/>
</dbReference>
<dbReference type="PANTHER" id="PTHR46344">
    <property type="entry name" value="OS02G0202900 PROTEIN"/>
    <property type="match status" value="1"/>
</dbReference>